<dbReference type="EMBL" id="GBXM01004511">
    <property type="protein sequence ID" value="JAI04067.1"/>
    <property type="molecule type" value="Transcribed_RNA"/>
</dbReference>
<reference evidence="1" key="1">
    <citation type="submission" date="2014-11" db="EMBL/GenBank/DDBJ databases">
        <authorList>
            <person name="Amaro Gonzalez C."/>
        </authorList>
    </citation>
    <scope>NUCLEOTIDE SEQUENCE</scope>
</reference>
<proteinExistence type="predicted"/>
<protein>
    <submittedName>
        <fullName evidence="1">Uncharacterized protein</fullName>
    </submittedName>
</protein>
<accession>A0A0E9XNQ9</accession>
<organism evidence="1">
    <name type="scientific">Anguilla anguilla</name>
    <name type="common">European freshwater eel</name>
    <name type="synonym">Muraena anguilla</name>
    <dbReference type="NCBI Taxonomy" id="7936"/>
    <lineage>
        <taxon>Eukaryota</taxon>
        <taxon>Metazoa</taxon>
        <taxon>Chordata</taxon>
        <taxon>Craniata</taxon>
        <taxon>Vertebrata</taxon>
        <taxon>Euteleostomi</taxon>
        <taxon>Actinopterygii</taxon>
        <taxon>Neopterygii</taxon>
        <taxon>Teleostei</taxon>
        <taxon>Anguilliformes</taxon>
        <taxon>Anguillidae</taxon>
        <taxon>Anguilla</taxon>
    </lineage>
</organism>
<sequence length="114" mass="12589">MLMNIKSNCVQFSHFSQPEVVGTLSGVDTRIYTSLRTTITDDYKVCSAMKSHSTSPLNKAVPGPTLVRVTIATQKKHTRAYLCFQKQSPVQHTALSTHTLKHIYAAQSGIPVQD</sequence>
<evidence type="ECO:0000313" key="1">
    <source>
        <dbReference type="EMBL" id="JAI04067.1"/>
    </source>
</evidence>
<name>A0A0E9XNQ9_ANGAN</name>
<reference evidence="1" key="2">
    <citation type="journal article" date="2015" name="Fish Shellfish Immunol.">
        <title>Early steps in the European eel (Anguilla anguilla)-Vibrio vulnificus interaction in the gills: Role of the RtxA13 toxin.</title>
        <authorList>
            <person name="Callol A."/>
            <person name="Pajuelo D."/>
            <person name="Ebbesson L."/>
            <person name="Teles M."/>
            <person name="MacKenzie S."/>
            <person name="Amaro C."/>
        </authorList>
    </citation>
    <scope>NUCLEOTIDE SEQUENCE</scope>
</reference>
<dbReference type="AlphaFoldDB" id="A0A0E9XNQ9"/>